<feature type="compositionally biased region" description="Polar residues" evidence="1">
    <location>
        <begin position="221"/>
        <end position="230"/>
    </location>
</feature>
<feature type="region of interest" description="Disordered" evidence="1">
    <location>
        <begin position="800"/>
        <end position="825"/>
    </location>
</feature>
<feature type="region of interest" description="Disordered" evidence="1">
    <location>
        <begin position="890"/>
        <end position="909"/>
    </location>
</feature>
<gene>
    <name evidence="2" type="ORF">AAF712_002584</name>
</gene>
<comment type="caution">
    <text evidence="2">The sequence shown here is derived from an EMBL/GenBank/DDBJ whole genome shotgun (WGS) entry which is preliminary data.</text>
</comment>
<feature type="compositionally biased region" description="Basic residues" evidence="1">
    <location>
        <begin position="577"/>
        <end position="592"/>
    </location>
</feature>
<feature type="region of interest" description="Disordered" evidence="1">
    <location>
        <begin position="745"/>
        <end position="764"/>
    </location>
</feature>
<feature type="compositionally biased region" description="Polar residues" evidence="1">
    <location>
        <begin position="122"/>
        <end position="137"/>
    </location>
</feature>
<feature type="compositionally biased region" description="Polar residues" evidence="1">
    <location>
        <begin position="287"/>
        <end position="323"/>
    </location>
</feature>
<dbReference type="EMBL" id="JBBXMP010000008">
    <property type="protein sequence ID" value="KAL0070097.1"/>
    <property type="molecule type" value="Genomic_DNA"/>
</dbReference>
<feature type="region of interest" description="Disordered" evidence="1">
    <location>
        <begin position="571"/>
        <end position="597"/>
    </location>
</feature>
<organism evidence="2 3">
    <name type="scientific">Marasmius tenuissimus</name>
    <dbReference type="NCBI Taxonomy" id="585030"/>
    <lineage>
        <taxon>Eukaryota</taxon>
        <taxon>Fungi</taxon>
        <taxon>Dikarya</taxon>
        <taxon>Basidiomycota</taxon>
        <taxon>Agaricomycotina</taxon>
        <taxon>Agaricomycetes</taxon>
        <taxon>Agaricomycetidae</taxon>
        <taxon>Agaricales</taxon>
        <taxon>Marasmiineae</taxon>
        <taxon>Marasmiaceae</taxon>
        <taxon>Marasmius</taxon>
    </lineage>
</organism>
<feature type="region of interest" description="Disordered" evidence="1">
    <location>
        <begin position="1006"/>
        <end position="1105"/>
    </location>
</feature>
<feature type="region of interest" description="Disordered" evidence="1">
    <location>
        <begin position="1363"/>
        <end position="1394"/>
    </location>
</feature>
<feature type="compositionally biased region" description="Polar residues" evidence="1">
    <location>
        <begin position="1076"/>
        <end position="1088"/>
    </location>
</feature>
<feature type="compositionally biased region" description="Basic and acidic residues" evidence="1">
    <location>
        <begin position="84"/>
        <end position="94"/>
    </location>
</feature>
<reference evidence="2 3" key="1">
    <citation type="submission" date="2024-05" db="EMBL/GenBank/DDBJ databases">
        <title>A draft genome resource for the thread blight pathogen Marasmius tenuissimus strain MS-2.</title>
        <authorList>
            <person name="Yulfo-Soto G.E."/>
            <person name="Baruah I.K."/>
            <person name="Amoako-Attah I."/>
            <person name="Bukari Y."/>
            <person name="Meinhardt L.W."/>
            <person name="Bailey B.A."/>
            <person name="Cohen S.P."/>
        </authorList>
    </citation>
    <scope>NUCLEOTIDE SEQUENCE [LARGE SCALE GENOMIC DNA]</scope>
    <source>
        <strain evidence="2 3">MS-2</strain>
    </source>
</reference>
<feature type="compositionally biased region" description="Low complexity" evidence="1">
    <location>
        <begin position="645"/>
        <end position="661"/>
    </location>
</feature>
<feature type="region of interest" description="Disordered" evidence="1">
    <location>
        <begin position="480"/>
        <end position="535"/>
    </location>
</feature>
<protein>
    <submittedName>
        <fullName evidence="2">Uncharacterized protein</fullName>
    </submittedName>
</protein>
<feature type="region of interest" description="Disordered" evidence="1">
    <location>
        <begin position="609"/>
        <end position="682"/>
    </location>
</feature>
<feature type="compositionally biased region" description="Polar residues" evidence="1">
    <location>
        <begin position="380"/>
        <end position="402"/>
    </location>
</feature>
<feature type="region of interest" description="Disordered" evidence="1">
    <location>
        <begin position="1"/>
        <end position="273"/>
    </location>
</feature>
<evidence type="ECO:0000313" key="3">
    <source>
        <dbReference type="Proteomes" id="UP001437256"/>
    </source>
</evidence>
<feature type="compositionally biased region" description="Polar residues" evidence="1">
    <location>
        <begin position="1276"/>
        <end position="1303"/>
    </location>
</feature>
<feature type="compositionally biased region" description="Low complexity" evidence="1">
    <location>
        <begin position="746"/>
        <end position="764"/>
    </location>
</feature>
<dbReference type="Proteomes" id="UP001437256">
    <property type="component" value="Unassembled WGS sequence"/>
</dbReference>
<name>A0ABR3A7Z2_9AGAR</name>
<feature type="compositionally biased region" description="Low complexity" evidence="1">
    <location>
        <begin position="809"/>
        <end position="825"/>
    </location>
</feature>
<evidence type="ECO:0000256" key="1">
    <source>
        <dbReference type="SAM" id="MobiDB-lite"/>
    </source>
</evidence>
<feature type="compositionally biased region" description="Basic and acidic residues" evidence="1">
    <location>
        <begin position="890"/>
        <end position="900"/>
    </location>
</feature>
<evidence type="ECO:0000313" key="2">
    <source>
        <dbReference type="EMBL" id="KAL0070097.1"/>
    </source>
</evidence>
<feature type="compositionally biased region" description="Polar residues" evidence="1">
    <location>
        <begin position="1"/>
        <end position="12"/>
    </location>
</feature>
<feature type="region of interest" description="Disordered" evidence="1">
    <location>
        <begin position="1183"/>
        <end position="1220"/>
    </location>
</feature>
<feature type="compositionally biased region" description="Low complexity" evidence="1">
    <location>
        <begin position="1036"/>
        <end position="1048"/>
    </location>
</feature>
<feature type="compositionally biased region" description="Low complexity" evidence="1">
    <location>
        <begin position="180"/>
        <end position="191"/>
    </location>
</feature>
<sequence length="1408" mass="152707">MTATAQNVSPFSRFSRAFGWSNKSNGSPSRPKPQKPSVNVRENEEQWYIPYTGTYEPPKPVVRRARERDSWGDPIDGEEDDPEDHFLADPELHNRYGVRPSSSSEWKSGSGIGGGQGRTRTHSGGSVFSGRTVSSGTVDPGRGSMTVPRRSTVGSAQRPPIPSMSAPHGGGIGDSPVLPTRSTNSTSTRKSLGSLFTFNPPNKKKGSNSSLKYSPDPNRQVGMSTANSTKPAERPNSRSPLPDADKRLVSNARLPSDPNLAADALRGSAATNDEDYYDSYYSTLLNMSTNNQPHQAPQTGTSDPSDFNTRQPSHTPEPTSDASASHPYAYTFPPSPTPLDPPQSAPSMQRLHFSPTRKPREQGAASTTVSPIPRYLPQGSLKNSASTPNLRGNNQTPANQPRRNFRDRLLSAETWCDALLFPRPRLKVKRDGASGESTPSGRIVSPPSSPVIDYFGNRLAAEGGIASRVLAHSRSLVDLSSSRAAGPSMLREEEPPLPLPPPRSQRAQGKKPEDLPRLESAPERPPRPKSWALDDLVLPSPVPSLARVLEEGQILEHQRKKWQTQAINSFQNERARSLSRARSKSQRNKKRSDKANNFEYLAARGLLGNQEPIPVHPSAPRAHLAGRPRTTSETDSRGTTVPTWSSSHAHSNSLSKTLTKSSRSHSRNHSRSDSIGKSAIRMAKSTAKSTAALCGGGIVITPMEEKNRELAALNQSGGLEVAIRAPGTRVIRLQDPAQMQTPVTPLSPLDAARLSPSPSALSDSRVGIAISTPPLTDETVDRESLRLPSHPYAQGGFAVSVPHQANRGTTQTSPVSPTHTSPSMHPYALVSATPSIDSYTNEGRIVKEVRTDSLVPPPEKMWAQWGGNPVREILPSDIQYSPFVSVQHYRDEKNGERNEGYSRAMRNSSPIYDTAGIGEALAWAARRQSRDSGLGASEEQASSNFVMNEVIPEKEEAEGDRFVPIAVNERPTVQRYDSARRIPVQYDASRPAHLHHVQKASITSSLVPSPVNIDQLPQPELPHSTLPVPTRHDSARSSPSASTANSSPPLSPPILGNPDDLEHYRDLFYRPRGSSVDGTAQPLNTRSPIHQPPNIPWDVRSQGTGRTGLTSLARKFSEDHDEHHDEQLRRSISLSSRSSLSVLRQSAYATGRSPPTDTSLRFVFSEIPETASVEAVTRVKPVGGEEDTHGAFYPSGQIPEDIETSTRASSPTSPIDDETLNIYRLGNVEPSATPMAESTDPRLSFVGQMSYAHEDMRNEEDDVLGASPSFVRHPTAHSSLQPPSADPTRSSYMTSASEGSRMSVSDFPAPPPQQLTPAHMSLLSHYFDETLTPSELAQVQAEGVHSKPGTRSRAGSVSALATLGRNGGHNTPADGQTVAGDHQERTQQSLDDNNQVIDELLARLSPTT</sequence>
<feature type="compositionally biased region" description="Basic and acidic residues" evidence="1">
    <location>
        <begin position="510"/>
        <end position="526"/>
    </location>
</feature>
<feature type="compositionally biased region" description="Pro residues" evidence="1">
    <location>
        <begin position="333"/>
        <end position="344"/>
    </location>
</feature>
<accession>A0ABR3A7Z2</accession>
<feature type="region of interest" description="Disordered" evidence="1">
    <location>
        <begin position="1265"/>
        <end position="1310"/>
    </location>
</feature>
<proteinExistence type="predicted"/>
<keyword evidence="3" id="KW-1185">Reference proteome</keyword>
<feature type="compositionally biased region" description="Basic and acidic residues" evidence="1">
    <location>
        <begin position="1060"/>
        <end position="1069"/>
    </location>
</feature>
<feature type="region of interest" description="Disordered" evidence="1">
    <location>
        <begin position="287"/>
        <end position="403"/>
    </location>
</feature>